<proteinExistence type="predicted"/>
<evidence type="ECO:0000313" key="2">
    <source>
        <dbReference type="EMBL" id="MBY8918795.1"/>
    </source>
</evidence>
<keyword evidence="1" id="KW-0472">Membrane</keyword>
<reference evidence="2 3" key="1">
    <citation type="submission" date="2021-06" db="EMBL/GenBank/DDBJ databases">
        <title>Nitratireductor porphyridii sp. nov., isolated from a small marine red alga, Porphyridium purpureum in South Korea.</title>
        <authorList>
            <person name="Kim K.H."/>
            <person name="Kristyanto S."/>
            <person name="Jeon C.O."/>
        </authorList>
    </citation>
    <scope>NUCLEOTIDE SEQUENCE [LARGE SCALE GENOMIC DNA]</scope>
    <source>
        <strain evidence="2 3">R6</strain>
    </source>
</reference>
<keyword evidence="1" id="KW-0812">Transmembrane</keyword>
<comment type="caution">
    <text evidence="2">The sequence shown here is derived from an EMBL/GenBank/DDBJ whole genome shotgun (WGS) entry which is preliminary data.</text>
</comment>
<dbReference type="Proteomes" id="UP000777661">
    <property type="component" value="Unassembled WGS sequence"/>
</dbReference>
<keyword evidence="1" id="KW-1133">Transmembrane helix</keyword>
<protein>
    <recommendedName>
        <fullName evidence="4">DUF2842 domain-containing protein</fullName>
    </recommendedName>
</protein>
<organism evidence="2 3">
    <name type="scientific">Nitratireductor rhodophyticola</name>
    <dbReference type="NCBI Taxonomy" id="2854036"/>
    <lineage>
        <taxon>Bacteria</taxon>
        <taxon>Pseudomonadati</taxon>
        <taxon>Pseudomonadota</taxon>
        <taxon>Alphaproteobacteria</taxon>
        <taxon>Hyphomicrobiales</taxon>
        <taxon>Phyllobacteriaceae</taxon>
        <taxon>Nitratireductor</taxon>
    </lineage>
</organism>
<evidence type="ECO:0000256" key="1">
    <source>
        <dbReference type="SAM" id="Phobius"/>
    </source>
</evidence>
<keyword evidence="3" id="KW-1185">Reference proteome</keyword>
<gene>
    <name evidence="2" type="ORF">KVG22_19490</name>
</gene>
<dbReference type="RefSeq" id="WP_223004332.1">
    <property type="nucleotide sequence ID" value="NZ_CBDDTB010000001.1"/>
</dbReference>
<evidence type="ECO:0008006" key="4">
    <source>
        <dbReference type="Google" id="ProtNLM"/>
    </source>
</evidence>
<dbReference type="EMBL" id="JAHSQO010000007">
    <property type="protein sequence ID" value="MBY8918795.1"/>
    <property type="molecule type" value="Genomic_DNA"/>
</dbReference>
<accession>A0ABS7RD17</accession>
<evidence type="ECO:0000313" key="3">
    <source>
        <dbReference type="Proteomes" id="UP000777661"/>
    </source>
</evidence>
<feature type="transmembrane region" description="Helical" evidence="1">
    <location>
        <begin position="28"/>
        <end position="50"/>
    </location>
</feature>
<name>A0ABS7RD17_9HYPH</name>
<sequence>MTILAIILYGLGVIGAVAAVKREAPTGLREWAVCVVWPLAVAAAIAMSPFQRRRK</sequence>